<dbReference type="AlphaFoldDB" id="A0A6N1VHH9"/>
<dbReference type="Pfam" id="PF25209">
    <property type="entry name" value="Phage_capsid_4"/>
    <property type="match status" value="1"/>
</dbReference>
<keyword evidence="4" id="KW-1185">Reference proteome</keyword>
<evidence type="ECO:0008006" key="5">
    <source>
        <dbReference type="Google" id="ProtNLM"/>
    </source>
</evidence>
<evidence type="ECO:0000256" key="1">
    <source>
        <dbReference type="SAM" id="MobiDB-lite"/>
    </source>
</evidence>
<organism evidence="3 4">
    <name type="scientific">Oricola thermophila</name>
    <dbReference type="NCBI Taxonomy" id="2742145"/>
    <lineage>
        <taxon>Bacteria</taxon>
        <taxon>Pseudomonadati</taxon>
        <taxon>Pseudomonadota</taxon>
        <taxon>Alphaproteobacteria</taxon>
        <taxon>Hyphomicrobiales</taxon>
        <taxon>Ahrensiaceae</taxon>
        <taxon>Oricola</taxon>
    </lineage>
</organism>
<accession>A0A6N1VHH9</accession>
<evidence type="ECO:0000313" key="4">
    <source>
        <dbReference type="Proteomes" id="UP000509367"/>
    </source>
</evidence>
<feature type="signal peptide" evidence="2">
    <location>
        <begin position="1"/>
        <end position="30"/>
    </location>
</feature>
<protein>
    <recommendedName>
        <fullName evidence="5">Bacteriophage Mu GpT domain-containing protein</fullName>
    </recommendedName>
</protein>
<dbReference type="KEGG" id="orm:HTY61_18215"/>
<sequence>MKRMAFLNLAAVALLIAGAVVMLMPESAHAAPLLDNADGLRDALSNLNLADAVGLVALREKASALKEKARRKLEEIRDDMTADQVRSIEDEHAAILRELEAVNEEIASAEADDERRDMPAGGARNGSAGGLTGAQAAEIMEIGNRAGMAHDDIVAAVRSGESVEDFRVRAFDHLAEQSRRNPTAPARIIRDEDETRRDALTEALSYRLGAPMPENGPTEPAREFMQFRRFSSFIAEAIGYEGRIDSVRSIDDLFDRAAHSTGDFPAIYEGAVNRALEARYALAEPTYRRIARRSDFRDFRPHKTVKIGDFPMLAKVAENGEIKHGTFGEGAEQIQAFSYARAISVSRQMIINDDLGAIAEILASYGDTVALFEEVMFYAEALEGKLSDNKAVYHADHNNIGTAAAITVDSVALGKASMSKQKSLNGYPLLENKPHIILCGPDKITEAEKLVASITPATMSNVNIFSGRLTPIETAQISSKAWYLLPDASSRWSNYRYGMLEGYEAPRVRMDEPFGRQGFSMSVEHDFGVGATDYRFGYKNPGN</sequence>
<proteinExistence type="predicted"/>
<feature type="region of interest" description="Disordered" evidence="1">
    <location>
        <begin position="109"/>
        <end position="129"/>
    </location>
</feature>
<dbReference type="RefSeq" id="WP_175278139.1">
    <property type="nucleotide sequence ID" value="NZ_CP054836.1"/>
</dbReference>
<gene>
    <name evidence="3" type="ORF">HTY61_18215</name>
</gene>
<feature type="chain" id="PRO_5026946933" description="Bacteriophage Mu GpT domain-containing protein" evidence="2">
    <location>
        <begin position="31"/>
        <end position="543"/>
    </location>
</feature>
<evidence type="ECO:0000256" key="2">
    <source>
        <dbReference type="SAM" id="SignalP"/>
    </source>
</evidence>
<keyword evidence="2" id="KW-0732">Signal</keyword>
<reference evidence="3 4" key="1">
    <citation type="submission" date="2020-06" db="EMBL/GenBank/DDBJ databases">
        <title>Oricola thermophila sp. nov. isolated from a tidal sediments.</title>
        <authorList>
            <person name="Kwon K.K."/>
            <person name="Yang S.-H."/>
            <person name="Park M.-J."/>
        </authorList>
    </citation>
    <scope>NUCLEOTIDE SEQUENCE [LARGE SCALE GENOMIC DNA]</scope>
    <source>
        <strain evidence="3 4">MEBiC13590</strain>
    </source>
</reference>
<dbReference type="EMBL" id="CP054836">
    <property type="protein sequence ID" value="QKV20248.1"/>
    <property type="molecule type" value="Genomic_DNA"/>
</dbReference>
<evidence type="ECO:0000313" key="3">
    <source>
        <dbReference type="EMBL" id="QKV20248.1"/>
    </source>
</evidence>
<name>A0A6N1VHH9_9HYPH</name>
<dbReference type="Proteomes" id="UP000509367">
    <property type="component" value="Chromosome"/>
</dbReference>